<dbReference type="AlphaFoldDB" id="A0A7R8VU97"/>
<evidence type="ECO:0000313" key="1">
    <source>
        <dbReference type="EMBL" id="CAD7204818.1"/>
    </source>
</evidence>
<sequence>MSGVPVVDATNQDRFWQSLFIYCNHAGSVIIRIEVCVTPVERLSAGYRALKKSLLEYFLNLKRALDIVGLHFHEIVMSVKECEVQEEMKREVCLLLSRPSLSVRSRVATECLVTIARLFLSAMLCYPAHCRNEANNTEVWIGDTNLTLVESVGDLKWYVGPKDEFYAKPPGMDLLCKTVAELLGLTSGQNAGAVVVVMGCQIGAIGVYLSRLCQKVYLYCAEPADKARANLALNSAANCTLIAHDNWGSNKLYASLTEQLEPHNRVSCVCLDVASKSTGREQTIRQMLKVEKLVYASVRRKHYVTFAKTLFQIDTAYKHSPFIPVKLVPLDLTPHVYNTHYALLCERENCLRGKLERNPKCTASVQIPFGQGEPEPPTVRIPDLALPRRPPLLQNNEPLPLPVDVNPSTRTDLFGLEPTRPFVAGVVELNNSPDRDSNLDLPVLSSLAQHETSALANSATELSIYKLFIDELHALCSSPNIQSSCFQQVTVAMTRPGAERLSGNRSSSSGFEPWSFKLNLVRTNEELL</sequence>
<dbReference type="InterPro" id="IPR045850">
    <property type="entry name" value="TRM2_met"/>
</dbReference>
<dbReference type="Gene3D" id="3.40.50.150">
    <property type="entry name" value="Vaccinia Virus protein VP39"/>
    <property type="match status" value="1"/>
</dbReference>
<accession>A0A7R8VU97</accession>
<proteinExistence type="predicted"/>
<dbReference type="EMBL" id="OA573246">
    <property type="protein sequence ID" value="CAD7204818.1"/>
    <property type="molecule type" value="Genomic_DNA"/>
</dbReference>
<dbReference type="PANTHER" id="PTHR45904">
    <property type="entry name" value="TRNA (URACIL-5-)-METHYLTRANSFERASE"/>
    <property type="match status" value="1"/>
</dbReference>
<reference evidence="1" key="1">
    <citation type="submission" date="2020-11" db="EMBL/GenBank/DDBJ databases">
        <authorList>
            <person name="Tran Van P."/>
        </authorList>
    </citation>
    <scope>NUCLEOTIDE SEQUENCE</scope>
</reference>
<dbReference type="GO" id="GO:0003723">
    <property type="term" value="F:RNA binding"/>
    <property type="evidence" value="ECO:0007669"/>
    <property type="project" value="TreeGrafter"/>
</dbReference>
<dbReference type="SUPFAM" id="SSF53335">
    <property type="entry name" value="S-adenosyl-L-methionine-dependent methyltransferases"/>
    <property type="match status" value="1"/>
</dbReference>
<protein>
    <submittedName>
        <fullName evidence="1">Uncharacterized protein</fullName>
    </submittedName>
</protein>
<name>A0A7R8VU97_TIMDO</name>
<organism evidence="1">
    <name type="scientific">Timema douglasi</name>
    <name type="common">Walking stick</name>
    <dbReference type="NCBI Taxonomy" id="61478"/>
    <lineage>
        <taxon>Eukaryota</taxon>
        <taxon>Metazoa</taxon>
        <taxon>Ecdysozoa</taxon>
        <taxon>Arthropoda</taxon>
        <taxon>Hexapoda</taxon>
        <taxon>Insecta</taxon>
        <taxon>Pterygota</taxon>
        <taxon>Neoptera</taxon>
        <taxon>Polyneoptera</taxon>
        <taxon>Phasmatodea</taxon>
        <taxon>Timematodea</taxon>
        <taxon>Timematoidea</taxon>
        <taxon>Timematidae</taxon>
        <taxon>Timema</taxon>
    </lineage>
</organism>
<dbReference type="PANTHER" id="PTHR45904:SF2">
    <property type="entry name" value="TRNA (URACIL-5-)-METHYLTRANSFERASE HOMOLOG A"/>
    <property type="match status" value="1"/>
</dbReference>
<gene>
    <name evidence="1" type="ORF">TDIB3V08_LOCUS10975</name>
</gene>
<dbReference type="InterPro" id="IPR029063">
    <property type="entry name" value="SAM-dependent_MTases_sf"/>
</dbReference>